<feature type="compositionally biased region" description="Polar residues" evidence="1">
    <location>
        <begin position="282"/>
        <end position="293"/>
    </location>
</feature>
<dbReference type="EMBL" id="RYZI01000581">
    <property type="protein sequence ID" value="RWA04367.1"/>
    <property type="molecule type" value="Genomic_DNA"/>
</dbReference>
<feature type="compositionally biased region" description="Basic and acidic residues" evidence="1">
    <location>
        <begin position="338"/>
        <end position="351"/>
    </location>
</feature>
<feature type="region of interest" description="Disordered" evidence="1">
    <location>
        <begin position="648"/>
        <end position="669"/>
    </location>
</feature>
<reference evidence="2 3" key="1">
    <citation type="submission" date="2018-12" db="EMBL/GenBank/DDBJ databases">
        <title>Draft genome sequence of Xylaria grammica IHI A82.</title>
        <authorList>
            <person name="Buettner E."/>
            <person name="Kellner H."/>
        </authorList>
    </citation>
    <scope>NUCLEOTIDE SEQUENCE [LARGE SCALE GENOMIC DNA]</scope>
    <source>
        <strain evidence="2 3">IHI A82</strain>
    </source>
</reference>
<feature type="compositionally biased region" description="Polar residues" evidence="1">
    <location>
        <begin position="9"/>
        <end position="26"/>
    </location>
</feature>
<keyword evidence="3" id="KW-1185">Reference proteome</keyword>
<organism evidence="2 3">
    <name type="scientific">Xylaria grammica</name>
    <dbReference type="NCBI Taxonomy" id="363999"/>
    <lineage>
        <taxon>Eukaryota</taxon>
        <taxon>Fungi</taxon>
        <taxon>Dikarya</taxon>
        <taxon>Ascomycota</taxon>
        <taxon>Pezizomycotina</taxon>
        <taxon>Sordariomycetes</taxon>
        <taxon>Xylariomycetidae</taxon>
        <taxon>Xylariales</taxon>
        <taxon>Xylariaceae</taxon>
        <taxon>Xylaria</taxon>
    </lineage>
</organism>
<name>A0A439CQE4_9PEZI</name>
<comment type="caution">
    <text evidence="2">The sequence shown here is derived from an EMBL/GenBank/DDBJ whole genome shotgun (WGS) entry which is preliminary data.</text>
</comment>
<feature type="region of interest" description="Disordered" evidence="1">
    <location>
        <begin position="1"/>
        <end position="99"/>
    </location>
</feature>
<feature type="region of interest" description="Disordered" evidence="1">
    <location>
        <begin position="166"/>
        <end position="240"/>
    </location>
</feature>
<feature type="compositionally biased region" description="Basic and acidic residues" evidence="1">
    <location>
        <begin position="309"/>
        <end position="320"/>
    </location>
</feature>
<dbReference type="AlphaFoldDB" id="A0A439CQE4"/>
<feature type="region of interest" description="Disordered" evidence="1">
    <location>
        <begin position="566"/>
        <end position="586"/>
    </location>
</feature>
<sequence>MDDPWGSPWASTDTNPDANPPSSSRADTFLSPPPKAFFGNGTAQSPWSGNHDDGASAFGPHPAGVQPPRLSPRLSASGKESPLAWPENAATSPALMPTARSRTPSILRYHSPDPWAAELSLTNRSDAELPSSLGALTGDAPTIVTGQVGEASQASQKVAAGLVEKITNNEKSPSEEEFATRQISLPRISPDLAEDRANTSSKLDSTVYVLPSRPSSTCTIDSHDGPERQDSPITSIDEDRGVRMQSNVRKTSGKVQELVGIYDGLAKAVSEEPPALGRSEISHTTTTGDSSAPSKLEDDGVYSEVGFGHFEDAPTDDGRAPRSPSGESLLEFPSTPEAEPKDVSTHGREEGDGITTETAPFRSPNVVNKYRDLKFDTNLSSVDKLFPDLLDSRTNCYTGDGEIPDHVISDSFTTISERKGWYRISRYGSLRQHNSGGDDNYHRVTWPTSQLHSDTIKIVRRWMEEDTYAGKATLGGTKRTGFFDWDSDAAPVDLGEVFRRKKSVTNHMRTASIPANHAVIQIKSADERPYRNSTGISLAAELQSPGQPITPAPSLRWNTEAEKTPVTSHFSHNGGQNLNSAPIPTPLSTPIQTTFTDEDDDDWGEMVSSPRASNDQIEPNVSAFPLPEITTTKLEPTPRSPLIISHINQPEGVKHPPSPEAQPLPSGSWSFPDVSVLDSPQQAPVSSTIRTPQTGEIFATLETDTPLPNQDSFEVLNQGVAIKREPSDNMLTGQAAVKEAVNATATASSPPEVDVNQDDKVVQDILQNLPDLSYMFR</sequence>
<gene>
    <name evidence="2" type="ORF">EKO27_g10739</name>
</gene>
<protein>
    <submittedName>
        <fullName evidence="2">Uncharacterized protein</fullName>
    </submittedName>
</protein>
<dbReference type="Proteomes" id="UP000286045">
    <property type="component" value="Unassembled WGS sequence"/>
</dbReference>
<feature type="compositionally biased region" description="Basic and acidic residues" evidence="1">
    <location>
        <begin position="221"/>
        <end position="230"/>
    </location>
</feature>
<evidence type="ECO:0000313" key="2">
    <source>
        <dbReference type="EMBL" id="RWA04367.1"/>
    </source>
</evidence>
<accession>A0A439CQE4</accession>
<evidence type="ECO:0000313" key="3">
    <source>
        <dbReference type="Proteomes" id="UP000286045"/>
    </source>
</evidence>
<feature type="region of interest" description="Disordered" evidence="1">
    <location>
        <begin position="271"/>
        <end position="360"/>
    </location>
</feature>
<evidence type="ECO:0000256" key="1">
    <source>
        <dbReference type="SAM" id="MobiDB-lite"/>
    </source>
</evidence>
<proteinExistence type="predicted"/>
<dbReference type="STRING" id="363999.A0A439CQE4"/>